<feature type="transmembrane region" description="Helical" evidence="10">
    <location>
        <begin position="182"/>
        <end position="206"/>
    </location>
</feature>
<dbReference type="SMART" id="SM00387">
    <property type="entry name" value="HATPase_c"/>
    <property type="match status" value="1"/>
</dbReference>
<feature type="domain" description="Histidine kinase" evidence="11">
    <location>
        <begin position="262"/>
        <end position="463"/>
    </location>
</feature>
<dbReference type="InterPro" id="IPR004358">
    <property type="entry name" value="Sig_transdc_His_kin-like_C"/>
</dbReference>
<keyword evidence="8 10" id="KW-1133">Transmembrane helix</keyword>
<comment type="catalytic activity">
    <reaction evidence="1">
        <text>ATP + protein L-histidine = ADP + protein N-phospho-L-histidine.</text>
        <dbReference type="EC" id="2.7.13.3"/>
    </reaction>
</comment>
<dbReference type="RefSeq" id="WP_200234481.1">
    <property type="nucleotide sequence ID" value="NZ_JAENGP010000004.1"/>
</dbReference>
<evidence type="ECO:0000256" key="8">
    <source>
        <dbReference type="ARBA" id="ARBA00022989"/>
    </source>
</evidence>
<dbReference type="InterPro" id="IPR036890">
    <property type="entry name" value="HATPase_C_sf"/>
</dbReference>
<gene>
    <name evidence="12" type="ORF">JHL22_04745</name>
</gene>
<keyword evidence="7 12" id="KW-0418">Kinase</keyword>
<dbReference type="PANTHER" id="PTHR45436">
    <property type="entry name" value="SENSOR HISTIDINE KINASE YKOH"/>
    <property type="match status" value="1"/>
</dbReference>
<evidence type="ECO:0000256" key="2">
    <source>
        <dbReference type="ARBA" id="ARBA00004370"/>
    </source>
</evidence>
<evidence type="ECO:0000256" key="1">
    <source>
        <dbReference type="ARBA" id="ARBA00000085"/>
    </source>
</evidence>
<evidence type="ECO:0000256" key="10">
    <source>
        <dbReference type="SAM" id="Phobius"/>
    </source>
</evidence>
<sequence length="468" mass="51515">MNARKTARSFWSSLRFRLLAGTLAWVLLTIVVAGWGLNSLFQQHIMQQVRAELTLHLNQLLSFVAVDANGNVSVPHELSDARFSQPLSGLYWQIDQQDSHEQTEKTGLLRSRSLWDNVLPTKGIGSARAALQDFTITDTEGSVLNAVGRIIQPEEESSSPLRLVVAINHDIVALPAERFRNMLMLALSVLAAGLMVAVTTQVILGLRPFGKLRKSLTDVHEGKTLHIKGDFPAELEPLVSDFNKVLDVNAKVIERARTQAGNLAHAVKTPLAILSNAAAKEQTSFSTLVQEQVALAQRQVNYHLARARAAAAMQASSSRTPVKKSLEALIRVMQRLHAERDLDIKLHLPEEACLFRGEEQDFQEMLGNVLDNACKWARHEIIVAVGADQDEVIITIDDDGKGLPEIQKDQIFQRGIRADEKIPGTGLGLDIVRDLTDLYHGTVMTATSPLGGLRVILRLPSANLGLKH</sequence>
<dbReference type="PANTHER" id="PTHR45436:SF5">
    <property type="entry name" value="SENSOR HISTIDINE KINASE TRCS"/>
    <property type="match status" value="1"/>
</dbReference>
<proteinExistence type="predicted"/>
<keyword evidence="9 10" id="KW-0472">Membrane</keyword>
<dbReference type="PRINTS" id="PR00344">
    <property type="entry name" value="BCTRLSENSOR"/>
</dbReference>
<name>A0ABS1ECB2_9BURK</name>
<evidence type="ECO:0000256" key="9">
    <source>
        <dbReference type="ARBA" id="ARBA00023136"/>
    </source>
</evidence>
<evidence type="ECO:0000313" key="12">
    <source>
        <dbReference type="EMBL" id="MBK1780518.1"/>
    </source>
</evidence>
<protein>
    <recommendedName>
        <fullName evidence="3">histidine kinase</fullName>
        <ecNumber evidence="3">2.7.13.3</ecNumber>
    </recommendedName>
</protein>
<evidence type="ECO:0000256" key="6">
    <source>
        <dbReference type="ARBA" id="ARBA00022692"/>
    </source>
</evidence>
<keyword evidence="4" id="KW-0597">Phosphoprotein</keyword>
<accession>A0ABS1ECB2</accession>
<reference evidence="12 13" key="1">
    <citation type="submission" date="2020-12" db="EMBL/GenBank/DDBJ databases">
        <authorList>
            <person name="Lu T."/>
            <person name="Wang Q."/>
            <person name="Han X."/>
        </authorList>
    </citation>
    <scope>NUCLEOTIDE SEQUENCE [LARGE SCALE GENOMIC DNA]</scope>
    <source>
        <strain evidence="12 13">WQ 585</strain>
    </source>
</reference>
<evidence type="ECO:0000256" key="7">
    <source>
        <dbReference type="ARBA" id="ARBA00022777"/>
    </source>
</evidence>
<keyword evidence="5" id="KW-0808">Transferase</keyword>
<dbReference type="PROSITE" id="PS50109">
    <property type="entry name" value="HIS_KIN"/>
    <property type="match status" value="1"/>
</dbReference>
<dbReference type="SUPFAM" id="SSF55874">
    <property type="entry name" value="ATPase domain of HSP90 chaperone/DNA topoisomerase II/histidine kinase"/>
    <property type="match status" value="1"/>
</dbReference>
<dbReference type="EC" id="2.7.13.3" evidence="3"/>
<evidence type="ECO:0000256" key="5">
    <source>
        <dbReference type="ARBA" id="ARBA00022679"/>
    </source>
</evidence>
<dbReference type="GO" id="GO:0016301">
    <property type="term" value="F:kinase activity"/>
    <property type="evidence" value="ECO:0007669"/>
    <property type="project" value="UniProtKB-KW"/>
</dbReference>
<evidence type="ECO:0000256" key="3">
    <source>
        <dbReference type="ARBA" id="ARBA00012438"/>
    </source>
</evidence>
<dbReference type="Gene3D" id="3.30.565.10">
    <property type="entry name" value="Histidine kinase-like ATPase, C-terminal domain"/>
    <property type="match status" value="1"/>
</dbReference>
<dbReference type="EMBL" id="JAENGP010000004">
    <property type="protein sequence ID" value="MBK1780518.1"/>
    <property type="molecule type" value="Genomic_DNA"/>
</dbReference>
<dbReference type="InterPro" id="IPR003594">
    <property type="entry name" value="HATPase_dom"/>
</dbReference>
<comment type="caution">
    <text evidence="12">The sequence shown here is derived from an EMBL/GenBank/DDBJ whole genome shotgun (WGS) entry which is preliminary data.</text>
</comment>
<keyword evidence="6 10" id="KW-0812">Transmembrane</keyword>
<dbReference type="InterPro" id="IPR005467">
    <property type="entry name" value="His_kinase_dom"/>
</dbReference>
<evidence type="ECO:0000259" key="11">
    <source>
        <dbReference type="PROSITE" id="PS50109"/>
    </source>
</evidence>
<dbReference type="Proteomes" id="UP000635316">
    <property type="component" value="Unassembled WGS sequence"/>
</dbReference>
<comment type="subcellular location">
    <subcellularLocation>
        <location evidence="2">Membrane</location>
    </subcellularLocation>
</comment>
<dbReference type="InterPro" id="IPR050428">
    <property type="entry name" value="TCS_sensor_his_kinase"/>
</dbReference>
<evidence type="ECO:0000256" key="4">
    <source>
        <dbReference type="ARBA" id="ARBA00022553"/>
    </source>
</evidence>
<evidence type="ECO:0000313" key="13">
    <source>
        <dbReference type="Proteomes" id="UP000635316"/>
    </source>
</evidence>
<organism evidence="12 13">
    <name type="scientific">Advenella mandrilli</name>
    <dbReference type="NCBI Taxonomy" id="2800330"/>
    <lineage>
        <taxon>Bacteria</taxon>
        <taxon>Pseudomonadati</taxon>
        <taxon>Pseudomonadota</taxon>
        <taxon>Betaproteobacteria</taxon>
        <taxon>Burkholderiales</taxon>
        <taxon>Alcaligenaceae</taxon>
    </lineage>
</organism>
<keyword evidence="13" id="KW-1185">Reference proteome</keyword>
<dbReference type="Pfam" id="PF02518">
    <property type="entry name" value="HATPase_c"/>
    <property type="match status" value="1"/>
</dbReference>